<feature type="transmembrane region" description="Helical" evidence="2">
    <location>
        <begin position="43"/>
        <end position="64"/>
    </location>
</feature>
<feature type="compositionally biased region" description="Gly residues" evidence="1">
    <location>
        <begin position="383"/>
        <end position="396"/>
    </location>
</feature>
<keyword evidence="4" id="KW-1185">Reference proteome</keyword>
<name>A0A931GKG2_9ACTN</name>
<evidence type="ECO:0000313" key="3">
    <source>
        <dbReference type="EMBL" id="MBG6086361.1"/>
    </source>
</evidence>
<dbReference type="RefSeq" id="WP_197009377.1">
    <property type="nucleotide sequence ID" value="NZ_BAABES010000013.1"/>
</dbReference>
<proteinExistence type="predicted"/>
<keyword evidence="2" id="KW-0472">Membrane</keyword>
<keyword evidence="2" id="KW-0812">Transmembrane</keyword>
<evidence type="ECO:0000256" key="2">
    <source>
        <dbReference type="SAM" id="Phobius"/>
    </source>
</evidence>
<comment type="caution">
    <text evidence="3">The sequence shown here is derived from an EMBL/GenBank/DDBJ whole genome shotgun (WGS) entry which is preliminary data.</text>
</comment>
<accession>A0A931GKG2</accession>
<dbReference type="EMBL" id="JADOUA010000001">
    <property type="protein sequence ID" value="MBG6086361.1"/>
    <property type="molecule type" value="Genomic_DNA"/>
</dbReference>
<evidence type="ECO:0000256" key="1">
    <source>
        <dbReference type="SAM" id="MobiDB-lite"/>
    </source>
</evidence>
<dbReference type="SUPFAM" id="SSF82171">
    <property type="entry name" value="DPP6 N-terminal domain-like"/>
    <property type="match status" value="1"/>
</dbReference>
<protein>
    <submittedName>
        <fullName evidence="3">Uncharacterized protein</fullName>
    </submittedName>
</protein>
<evidence type="ECO:0000313" key="4">
    <source>
        <dbReference type="Proteomes" id="UP000614047"/>
    </source>
</evidence>
<dbReference type="Proteomes" id="UP000614047">
    <property type="component" value="Unassembled WGS sequence"/>
</dbReference>
<gene>
    <name evidence="3" type="ORF">IW256_000474</name>
</gene>
<reference evidence="3" key="1">
    <citation type="submission" date="2020-11" db="EMBL/GenBank/DDBJ databases">
        <title>Sequencing the genomes of 1000 actinobacteria strains.</title>
        <authorList>
            <person name="Klenk H.-P."/>
        </authorList>
    </citation>
    <scope>NUCLEOTIDE SEQUENCE</scope>
    <source>
        <strain evidence="3">DSM 43175</strain>
    </source>
</reference>
<keyword evidence="2" id="KW-1133">Transmembrane helix</keyword>
<sequence length="448" mass="47277">MTDDLHRALRSTLKAASREAPAPEPDLLDRLAKRHRTRRHRRLAAVTAAVVAVPMVVGGTVFVLPSGGERANGPLTAGTPSPIAMPEPVSPPKAALRALPDTLPGGREYGVKVVLDDDSLLVSTFSGFERADGLWVYDLRTRKATKVTDVVEPAGTKLFPSGFAVGDGQVAWWLLRTAAGRPTIEIWAAPLSGGKARKLAAMAAKYEKWGQSGLTGLTVEGGKVRWDAGQIVGDPDTGVYEMPLDGGPARVSPGTAGHRIFAWPWIGRPGVSHGKDGEATFHDLRNMQTGQTLGVRLPAVGNTWNCGITWCLGSPAGAPHRGRWLSHAVSRDGEVRVLPGDPARRVWSRPLSVRYLAYVGKGSGGASHLMLYDVETGKLVDLGPGGSGPGGSGSRGSGPLPKAGKAGTMTMPTTVPSAYRAGAAPRPERYFLWRSGGSVQLVDLDAIR</sequence>
<feature type="region of interest" description="Disordered" evidence="1">
    <location>
        <begin position="382"/>
        <end position="412"/>
    </location>
</feature>
<organism evidence="3 4">
    <name type="scientific">Actinomadura viridis</name>
    <dbReference type="NCBI Taxonomy" id="58110"/>
    <lineage>
        <taxon>Bacteria</taxon>
        <taxon>Bacillati</taxon>
        <taxon>Actinomycetota</taxon>
        <taxon>Actinomycetes</taxon>
        <taxon>Streptosporangiales</taxon>
        <taxon>Thermomonosporaceae</taxon>
        <taxon>Actinomadura</taxon>
    </lineage>
</organism>
<dbReference type="AlphaFoldDB" id="A0A931GKG2"/>